<evidence type="ECO:0000256" key="3">
    <source>
        <dbReference type="ARBA" id="ARBA00022833"/>
    </source>
</evidence>
<dbReference type="InterPro" id="IPR050453">
    <property type="entry name" value="LIM_Homeobox_TF"/>
</dbReference>
<keyword evidence="6" id="KW-0371">Homeobox</keyword>
<evidence type="ECO:0000256" key="8">
    <source>
        <dbReference type="PROSITE-ProRule" id="PRU00125"/>
    </source>
</evidence>
<sequence>MNYGATIETDESKLLLPLDPCDVQLKQGHHRPPVTLFNETFGHFVGPEQLLPLVASPNSSDRTASANAEVNAEYASDGAHFLGPTNLPNPFDQRIHSGPCGDPQPGFIFTNNLLRVCRGCEMEIHDRHLLCVHRPRHFTIRRGASEGEDEYWHEHCLRCCQCEQQLRTGDSCFVRDGRIYCREDHLKSFGPSCQANCSRCAHPIEPAEFVFRSGPSNVFHTHCFKCSCCGNPLTRGDQYTDVAGELICERDLNLMQLQHQLRDITIGYIY</sequence>
<feature type="domain" description="LIM zinc-binding" evidence="9">
    <location>
        <begin position="195"/>
        <end position="258"/>
    </location>
</feature>
<dbReference type="GO" id="GO:0005634">
    <property type="term" value="C:nucleus"/>
    <property type="evidence" value="ECO:0007669"/>
    <property type="project" value="UniProtKB-SubCell"/>
</dbReference>
<dbReference type="SMART" id="SM00132">
    <property type="entry name" value="LIM"/>
    <property type="match status" value="2"/>
</dbReference>
<evidence type="ECO:0000256" key="1">
    <source>
        <dbReference type="ARBA" id="ARBA00004123"/>
    </source>
</evidence>
<dbReference type="PROSITE" id="PS50023">
    <property type="entry name" value="LIM_DOMAIN_2"/>
    <property type="match status" value="2"/>
</dbReference>
<dbReference type="PANTHER" id="PTHR24208">
    <property type="entry name" value="LIM/HOMEOBOX PROTEIN LHX"/>
    <property type="match status" value="1"/>
</dbReference>
<evidence type="ECO:0000259" key="9">
    <source>
        <dbReference type="PROSITE" id="PS50023"/>
    </source>
</evidence>
<dbReference type="InterPro" id="IPR001781">
    <property type="entry name" value="Znf_LIM"/>
</dbReference>
<feature type="domain" description="LIM zinc-binding" evidence="9">
    <location>
        <begin position="115"/>
        <end position="191"/>
    </location>
</feature>
<keyword evidence="7" id="KW-0539">Nucleus</keyword>
<accession>A0A914HV17</accession>
<dbReference type="Pfam" id="PF00412">
    <property type="entry name" value="LIM"/>
    <property type="match status" value="2"/>
</dbReference>
<dbReference type="PROSITE" id="PS00478">
    <property type="entry name" value="LIM_DOMAIN_1"/>
    <property type="match status" value="1"/>
</dbReference>
<evidence type="ECO:0000256" key="5">
    <source>
        <dbReference type="ARBA" id="ARBA00023125"/>
    </source>
</evidence>
<keyword evidence="10" id="KW-1185">Reference proteome</keyword>
<evidence type="ECO:0000313" key="11">
    <source>
        <dbReference type="WBParaSite" id="Gr19_v10_g4047.t1"/>
    </source>
</evidence>
<protein>
    <submittedName>
        <fullName evidence="11">LIM zinc-binding domain-containing protein</fullName>
    </submittedName>
</protein>
<organism evidence="10 11">
    <name type="scientific">Globodera rostochiensis</name>
    <name type="common">Golden nematode worm</name>
    <name type="synonym">Heterodera rostochiensis</name>
    <dbReference type="NCBI Taxonomy" id="31243"/>
    <lineage>
        <taxon>Eukaryota</taxon>
        <taxon>Metazoa</taxon>
        <taxon>Ecdysozoa</taxon>
        <taxon>Nematoda</taxon>
        <taxon>Chromadorea</taxon>
        <taxon>Rhabditida</taxon>
        <taxon>Tylenchina</taxon>
        <taxon>Tylenchomorpha</taxon>
        <taxon>Tylenchoidea</taxon>
        <taxon>Heteroderidae</taxon>
        <taxon>Heteroderinae</taxon>
        <taxon>Globodera</taxon>
    </lineage>
</organism>
<dbReference type="Gene3D" id="2.10.110.10">
    <property type="entry name" value="Cysteine Rich Protein"/>
    <property type="match status" value="2"/>
</dbReference>
<evidence type="ECO:0000313" key="10">
    <source>
        <dbReference type="Proteomes" id="UP000887572"/>
    </source>
</evidence>
<dbReference type="AlphaFoldDB" id="A0A914HV17"/>
<keyword evidence="3 8" id="KW-0862">Zinc</keyword>
<evidence type="ECO:0000256" key="6">
    <source>
        <dbReference type="ARBA" id="ARBA00023155"/>
    </source>
</evidence>
<dbReference type="GO" id="GO:0000981">
    <property type="term" value="F:DNA-binding transcription factor activity, RNA polymerase II-specific"/>
    <property type="evidence" value="ECO:0007669"/>
    <property type="project" value="TreeGrafter"/>
</dbReference>
<keyword evidence="4 8" id="KW-0440">LIM domain</keyword>
<proteinExistence type="predicted"/>
<evidence type="ECO:0000256" key="7">
    <source>
        <dbReference type="ARBA" id="ARBA00023242"/>
    </source>
</evidence>
<comment type="subcellular location">
    <subcellularLocation>
        <location evidence="1">Nucleus</location>
    </subcellularLocation>
</comment>
<dbReference type="GO" id="GO:0030182">
    <property type="term" value="P:neuron differentiation"/>
    <property type="evidence" value="ECO:0007669"/>
    <property type="project" value="TreeGrafter"/>
</dbReference>
<evidence type="ECO:0000256" key="2">
    <source>
        <dbReference type="ARBA" id="ARBA00022723"/>
    </source>
</evidence>
<dbReference type="PANTHER" id="PTHR24208:SF166">
    <property type="entry name" value="LIM HOMEOBOX TRANSCRIPTION FACTOR 1 ALPHA, ISOFORM B"/>
    <property type="match status" value="1"/>
</dbReference>
<evidence type="ECO:0000256" key="4">
    <source>
        <dbReference type="ARBA" id="ARBA00023038"/>
    </source>
</evidence>
<keyword evidence="5" id="KW-0238">DNA-binding</keyword>
<dbReference type="GO" id="GO:0046872">
    <property type="term" value="F:metal ion binding"/>
    <property type="evidence" value="ECO:0007669"/>
    <property type="project" value="UniProtKB-KW"/>
</dbReference>
<dbReference type="Proteomes" id="UP000887572">
    <property type="component" value="Unplaced"/>
</dbReference>
<name>A0A914HV17_GLORO</name>
<dbReference type="WBParaSite" id="Gr19_v10_g4047.t1">
    <property type="protein sequence ID" value="Gr19_v10_g4047.t1"/>
    <property type="gene ID" value="Gr19_v10_g4047"/>
</dbReference>
<dbReference type="GO" id="GO:0000977">
    <property type="term" value="F:RNA polymerase II transcription regulatory region sequence-specific DNA binding"/>
    <property type="evidence" value="ECO:0007669"/>
    <property type="project" value="TreeGrafter"/>
</dbReference>
<reference evidence="11" key="1">
    <citation type="submission" date="2022-11" db="UniProtKB">
        <authorList>
            <consortium name="WormBaseParasite"/>
        </authorList>
    </citation>
    <scope>IDENTIFICATION</scope>
</reference>
<keyword evidence="2 8" id="KW-0479">Metal-binding</keyword>
<dbReference type="SUPFAM" id="SSF57716">
    <property type="entry name" value="Glucocorticoid receptor-like (DNA-binding domain)"/>
    <property type="match status" value="1"/>
</dbReference>